<dbReference type="Proteomes" id="UP000821865">
    <property type="component" value="Chromosome 1"/>
</dbReference>
<gene>
    <name evidence="1" type="ORF">HPB49_020319</name>
</gene>
<keyword evidence="2" id="KW-1185">Reference proteome</keyword>
<organism evidence="1 2">
    <name type="scientific">Dermacentor silvarum</name>
    <name type="common">Tick</name>
    <dbReference type="NCBI Taxonomy" id="543639"/>
    <lineage>
        <taxon>Eukaryota</taxon>
        <taxon>Metazoa</taxon>
        <taxon>Ecdysozoa</taxon>
        <taxon>Arthropoda</taxon>
        <taxon>Chelicerata</taxon>
        <taxon>Arachnida</taxon>
        <taxon>Acari</taxon>
        <taxon>Parasitiformes</taxon>
        <taxon>Ixodida</taxon>
        <taxon>Ixodoidea</taxon>
        <taxon>Ixodidae</taxon>
        <taxon>Rhipicephalinae</taxon>
        <taxon>Dermacentor</taxon>
    </lineage>
</organism>
<evidence type="ECO:0000313" key="1">
    <source>
        <dbReference type="EMBL" id="KAH7980929.1"/>
    </source>
</evidence>
<proteinExistence type="predicted"/>
<name>A0ACB8E291_DERSI</name>
<comment type="caution">
    <text evidence="1">The sequence shown here is derived from an EMBL/GenBank/DDBJ whole genome shotgun (WGS) entry which is preliminary data.</text>
</comment>
<accession>A0ACB8E291</accession>
<protein>
    <submittedName>
        <fullName evidence="1">Uncharacterized protein</fullName>
    </submittedName>
</protein>
<reference evidence="1" key="1">
    <citation type="submission" date="2020-05" db="EMBL/GenBank/DDBJ databases">
        <title>Large-scale comparative analyses of tick genomes elucidate their genetic diversity and vector capacities.</title>
        <authorList>
            <person name="Jia N."/>
            <person name="Wang J."/>
            <person name="Shi W."/>
            <person name="Du L."/>
            <person name="Sun Y."/>
            <person name="Zhan W."/>
            <person name="Jiang J."/>
            <person name="Wang Q."/>
            <person name="Zhang B."/>
            <person name="Ji P."/>
            <person name="Sakyi L.B."/>
            <person name="Cui X."/>
            <person name="Yuan T."/>
            <person name="Jiang B."/>
            <person name="Yang W."/>
            <person name="Lam T.T.-Y."/>
            <person name="Chang Q."/>
            <person name="Ding S."/>
            <person name="Wang X."/>
            <person name="Zhu J."/>
            <person name="Ruan X."/>
            <person name="Zhao L."/>
            <person name="Wei J."/>
            <person name="Que T."/>
            <person name="Du C."/>
            <person name="Cheng J."/>
            <person name="Dai P."/>
            <person name="Han X."/>
            <person name="Huang E."/>
            <person name="Gao Y."/>
            <person name="Liu J."/>
            <person name="Shao H."/>
            <person name="Ye R."/>
            <person name="Li L."/>
            <person name="Wei W."/>
            <person name="Wang X."/>
            <person name="Wang C."/>
            <person name="Yang T."/>
            <person name="Huo Q."/>
            <person name="Li W."/>
            <person name="Guo W."/>
            <person name="Chen H."/>
            <person name="Zhou L."/>
            <person name="Ni X."/>
            <person name="Tian J."/>
            <person name="Zhou Y."/>
            <person name="Sheng Y."/>
            <person name="Liu T."/>
            <person name="Pan Y."/>
            <person name="Xia L."/>
            <person name="Li J."/>
            <person name="Zhao F."/>
            <person name="Cao W."/>
        </authorList>
    </citation>
    <scope>NUCLEOTIDE SEQUENCE</scope>
    <source>
        <strain evidence="1">Dsil-2018</strain>
    </source>
</reference>
<evidence type="ECO:0000313" key="2">
    <source>
        <dbReference type="Proteomes" id="UP000821865"/>
    </source>
</evidence>
<sequence>MGSVCNDHLARTKSSQYHHFGVDWDISRNALENKAVEKRTFRRRLPPLLENDIKVIIRHKIGLIFRNFTNHEVARAFAAACGNYEVCEDVYLLIRLRIGTTIIIASTPREEAANLLVRMTELTLSGKLYEVSGCVTATGALVRAVVHGIQAGTPPEVLMAQLRIHTHDEEPCHLYRPTRQICDICLRLGHRSDVCPTPVLRACRHCGLGNPEGGHNCAPKCALCGEANPNGARKRRDRLKKARRLLIIDQKNGDERNYRRSRSGSAPRETLGEPQPVLIQVPVDVYNEAPAERRN</sequence>
<dbReference type="EMBL" id="CM023470">
    <property type="protein sequence ID" value="KAH7980929.1"/>
    <property type="molecule type" value="Genomic_DNA"/>
</dbReference>